<keyword evidence="3" id="KW-1185">Reference proteome</keyword>
<proteinExistence type="predicted"/>
<gene>
    <name evidence="2" type="ORF">ACFQZM_09480</name>
</gene>
<accession>A0ABW2XE44</accession>
<dbReference type="EMBL" id="JBHTGP010000004">
    <property type="protein sequence ID" value="MFD0684726.1"/>
    <property type="molecule type" value="Genomic_DNA"/>
</dbReference>
<feature type="region of interest" description="Disordered" evidence="1">
    <location>
        <begin position="1"/>
        <end position="122"/>
    </location>
</feature>
<evidence type="ECO:0000313" key="3">
    <source>
        <dbReference type="Proteomes" id="UP001597063"/>
    </source>
</evidence>
<protein>
    <submittedName>
        <fullName evidence="2">Uncharacterized protein</fullName>
    </submittedName>
</protein>
<organism evidence="2 3">
    <name type="scientific">Actinomadura fibrosa</name>
    <dbReference type="NCBI Taxonomy" id="111802"/>
    <lineage>
        <taxon>Bacteria</taxon>
        <taxon>Bacillati</taxon>
        <taxon>Actinomycetota</taxon>
        <taxon>Actinomycetes</taxon>
        <taxon>Streptosporangiales</taxon>
        <taxon>Thermomonosporaceae</taxon>
        <taxon>Actinomadura</taxon>
    </lineage>
</organism>
<sequence>MANGDQPPENTPAAPSDGGSETGRANAAGAQQPAESRTTGAAAETAPSTSRTPADGAGAHKSDEKPEQPDKAAGKGGAGPGADHRRRSREQRDERSFQERVAAAEREKRQRTDSLRSLQEGGLGARAGRDWIGTMSTKVSGGSLHYAFGDMHFHQVGVKRRGVRVDHMPAAAAERLGQDRIASIPSLAELRRAVEHKSLILVRGADGTGRLTAALVALLGWSGLGGAAGHDGESAVGVVRIDGPPGLIDEAELRPRHGYVLDVGEHDWNAHLENELGHLTNLATRTRCRLILLVPEHRPPPPGPVVEHRPPSTVEVFERWLTQEADEYGITPDISPTALRTVTDWLADESSPSKAVEHAYRLVSGLAEGRTADEVLADLPDHVREDVCTRLSERRPILGRCFMASVAVLHGLPEATVSKAALDLARRIDETWKREEGKRPLPTWEHLNTWLEYAGATTRQAREPGGGRFVELRQRARATTTLRVLWEEQPTIREPLKDWLFELGEDDSIEVSVKAAHAVGLLATLDFEVVGRWFLRPWCKSRRLKDQRLAAWALEVAAQDPALEERVRRHLDHLSHGTLGECAVAIRTFGSRIGVREPEQALAVFETASRRLNLSIGEAIADAVSYLYTPATAEMIIARLARWAMSEHGGSRYAAAVAFLRLVAAPSRPWRMVSPSTPEQRGALVDRLVLLWANALTLQLVEPSSDRPRPAVPDAWPVFSDWMAEYDDELALRPIFEGVLRGSEPEWERLRAAFRLHARLLLHRGSITSELHARLVRLTAGLGSPGS</sequence>
<evidence type="ECO:0000313" key="2">
    <source>
        <dbReference type="EMBL" id="MFD0684726.1"/>
    </source>
</evidence>
<feature type="compositionally biased region" description="Basic and acidic residues" evidence="1">
    <location>
        <begin position="90"/>
        <end position="114"/>
    </location>
</feature>
<feature type="compositionally biased region" description="Basic and acidic residues" evidence="1">
    <location>
        <begin position="58"/>
        <end position="73"/>
    </location>
</feature>
<evidence type="ECO:0000256" key="1">
    <source>
        <dbReference type="SAM" id="MobiDB-lite"/>
    </source>
</evidence>
<dbReference type="RefSeq" id="WP_207399961.1">
    <property type="nucleotide sequence ID" value="NZ_CAACUY010000089.1"/>
</dbReference>
<comment type="caution">
    <text evidence="2">The sequence shown here is derived from an EMBL/GenBank/DDBJ whole genome shotgun (WGS) entry which is preliminary data.</text>
</comment>
<reference evidence="3" key="1">
    <citation type="journal article" date="2019" name="Int. J. Syst. Evol. Microbiol.">
        <title>The Global Catalogue of Microorganisms (GCM) 10K type strain sequencing project: providing services to taxonomists for standard genome sequencing and annotation.</title>
        <authorList>
            <consortium name="The Broad Institute Genomics Platform"/>
            <consortium name="The Broad Institute Genome Sequencing Center for Infectious Disease"/>
            <person name="Wu L."/>
            <person name="Ma J."/>
        </authorList>
    </citation>
    <scope>NUCLEOTIDE SEQUENCE [LARGE SCALE GENOMIC DNA]</scope>
    <source>
        <strain evidence="3">JCM 9371</strain>
    </source>
</reference>
<name>A0ABW2XE44_9ACTN</name>
<dbReference type="Proteomes" id="UP001597063">
    <property type="component" value="Unassembled WGS sequence"/>
</dbReference>